<evidence type="ECO:0000256" key="5">
    <source>
        <dbReference type="SAM" id="Phobius"/>
    </source>
</evidence>
<feature type="transmembrane region" description="Helical" evidence="5">
    <location>
        <begin position="48"/>
        <end position="66"/>
    </location>
</feature>
<evidence type="ECO:0000313" key="7">
    <source>
        <dbReference type="EMBL" id="EPZ31517.1"/>
    </source>
</evidence>
<organism evidence="7 8">
    <name type="scientific">Rozella allomycis (strain CSF55)</name>
    <dbReference type="NCBI Taxonomy" id="988480"/>
    <lineage>
        <taxon>Eukaryota</taxon>
        <taxon>Fungi</taxon>
        <taxon>Fungi incertae sedis</taxon>
        <taxon>Cryptomycota</taxon>
        <taxon>Cryptomycota incertae sedis</taxon>
        <taxon>Rozella</taxon>
    </lineage>
</organism>
<gene>
    <name evidence="7" type="ORF">O9G_004549</name>
</gene>
<name>A0A075ANP7_ROZAC</name>
<dbReference type="Proteomes" id="UP000030755">
    <property type="component" value="Unassembled WGS sequence"/>
</dbReference>
<dbReference type="HOGENOM" id="CLU_1161708_0_0_1"/>
<feature type="transmembrane region" description="Helical" evidence="5">
    <location>
        <begin position="146"/>
        <end position="163"/>
    </location>
</feature>
<evidence type="ECO:0000313" key="8">
    <source>
        <dbReference type="Proteomes" id="UP000030755"/>
    </source>
</evidence>
<keyword evidence="2 5" id="KW-0812">Transmembrane</keyword>
<reference evidence="7 8" key="1">
    <citation type="journal article" date="2013" name="Curr. Biol.">
        <title>Shared signatures of parasitism and phylogenomics unite Cryptomycota and microsporidia.</title>
        <authorList>
            <person name="James T.Y."/>
            <person name="Pelin A."/>
            <person name="Bonen L."/>
            <person name="Ahrendt S."/>
            <person name="Sain D."/>
            <person name="Corradi N."/>
            <person name="Stajich J.E."/>
        </authorList>
    </citation>
    <scope>NUCLEOTIDE SEQUENCE [LARGE SCALE GENOMIC DNA]</scope>
    <source>
        <strain evidence="7 8">CSF55</strain>
    </source>
</reference>
<evidence type="ECO:0000256" key="2">
    <source>
        <dbReference type="ARBA" id="ARBA00022692"/>
    </source>
</evidence>
<protein>
    <recommendedName>
        <fullName evidence="6">NnrU domain-containing protein</fullName>
    </recommendedName>
</protein>
<dbReference type="Pfam" id="PF07298">
    <property type="entry name" value="NnrU"/>
    <property type="match status" value="1"/>
</dbReference>
<accession>A0A075ANP7</accession>
<evidence type="ECO:0000256" key="4">
    <source>
        <dbReference type="ARBA" id="ARBA00023136"/>
    </source>
</evidence>
<dbReference type="GO" id="GO:0016020">
    <property type="term" value="C:membrane"/>
    <property type="evidence" value="ECO:0007669"/>
    <property type="project" value="UniProtKB-SubCell"/>
</dbReference>
<sequence>MQGFKPYAFVAGWSLFAGSHFVLSHPKNRDYVIKEYFDGSELNFQTAYSLFAMTTFIPTCVYYMNYSRFLKPRLFIPNKPMRITARILQVSSAFMFSQALYADIPTISKNENEEKWEPKGILRITRHPLFGSFALLGIGNVLNSGYLGPTIFWGAFPIFWYFGSMHQDMRKKNDLPANYFSETSILPFKAIIEGKQSLWEALEEMEWSAGLGSATAMATLIATRPKSYSRFECSGCFFF</sequence>
<feature type="transmembrane region" description="Helical" evidence="5">
    <location>
        <begin position="87"/>
        <end position="104"/>
    </location>
</feature>
<keyword evidence="8" id="KW-1185">Reference proteome</keyword>
<dbReference type="InterPro" id="IPR009915">
    <property type="entry name" value="NnrU_dom"/>
</dbReference>
<comment type="subcellular location">
    <subcellularLocation>
        <location evidence="1">Membrane</location>
        <topology evidence="1">Multi-pass membrane protein</topology>
    </subcellularLocation>
</comment>
<evidence type="ECO:0000256" key="1">
    <source>
        <dbReference type="ARBA" id="ARBA00004141"/>
    </source>
</evidence>
<dbReference type="EMBL" id="KE561212">
    <property type="protein sequence ID" value="EPZ31517.1"/>
    <property type="molecule type" value="Genomic_DNA"/>
</dbReference>
<keyword evidence="3 5" id="KW-1133">Transmembrane helix</keyword>
<evidence type="ECO:0000259" key="6">
    <source>
        <dbReference type="Pfam" id="PF07298"/>
    </source>
</evidence>
<dbReference type="AlphaFoldDB" id="A0A075ANP7"/>
<keyword evidence="4 5" id="KW-0472">Membrane</keyword>
<proteinExistence type="predicted"/>
<dbReference type="Gene3D" id="1.20.120.1630">
    <property type="match status" value="1"/>
</dbReference>
<evidence type="ECO:0000256" key="3">
    <source>
        <dbReference type="ARBA" id="ARBA00022989"/>
    </source>
</evidence>
<dbReference type="OrthoDB" id="41527at2759"/>
<feature type="domain" description="NnrU" evidence="6">
    <location>
        <begin position="9"/>
        <end position="188"/>
    </location>
</feature>